<feature type="domain" description="Cation efflux protein cytoplasmic" evidence="10">
    <location>
        <begin position="209"/>
        <end position="287"/>
    </location>
</feature>
<dbReference type="GO" id="GO:0015093">
    <property type="term" value="F:ferrous iron transmembrane transporter activity"/>
    <property type="evidence" value="ECO:0007669"/>
    <property type="project" value="TreeGrafter"/>
</dbReference>
<dbReference type="FunFam" id="3.30.70.1350:FF:000002">
    <property type="entry name" value="Ferrous-iron efflux pump FieF"/>
    <property type="match status" value="1"/>
</dbReference>
<evidence type="ECO:0000256" key="3">
    <source>
        <dbReference type="ARBA" id="ARBA00022448"/>
    </source>
</evidence>
<dbReference type="NCBIfam" id="TIGR01297">
    <property type="entry name" value="CDF"/>
    <property type="match status" value="1"/>
</dbReference>
<feature type="transmembrane region" description="Helical" evidence="8">
    <location>
        <begin position="156"/>
        <end position="174"/>
    </location>
</feature>
<gene>
    <name evidence="11" type="ORF">A7E78_03360</name>
</gene>
<dbReference type="SUPFAM" id="SSF160240">
    <property type="entry name" value="Cation efflux protein cytoplasmic domain-like"/>
    <property type="match status" value="1"/>
</dbReference>
<keyword evidence="5 8" id="KW-0812">Transmembrane</keyword>
<reference evidence="11 12" key="1">
    <citation type="journal article" date="2017" name="Genome Announc.">
        <title>Complete Genome Sequences of Two Acetylene-Fermenting Pelobacter acetylenicus Strains.</title>
        <authorList>
            <person name="Sutton J.M."/>
            <person name="Baesman S.M."/>
            <person name="Fierst J.L."/>
            <person name="Poret-Peterson A.T."/>
            <person name="Oremland R.S."/>
            <person name="Dunlap D.S."/>
            <person name="Akob D.M."/>
        </authorList>
    </citation>
    <scope>NUCLEOTIDE SEQUENCE [LARGE SCALE GENOMIC DNA]</scope>
    <source>
        <strain evidence="11 12">SFB93</strain>
    </source>
</reference>
<proteinExistence type="inferred from homology"/>
<dbReference type="InterPro" id="IPR002524">
    <property type="entry name" value="Cation_efflux"/>
</dbReference>
<dbReference type="Proteomes" id="UP000182517">
    <property type="component" value="Chromosome"/>
</dbReference>
<evidence type="ECO:0000256" key="7">
    <source>
        <dbReference type="ARBA" id="ARBA00023136"/>
    </source>
</evidence>
<dbReference type="GO" id="GO:0015086">
    <property type="term" value="F:cadmium ion transmembrane transporter activity"/>
    <property type="evidence" value="ECO:0007669"/>
    <property type="project" value="TreeGrafter"/>
</dbReference>
<evidence type="ECO:0000256" key="8">
    <source>
        <dbReference type="SAM" id="Phobius"/>
    </source>
</evidence>
<evidence type="ECO:0000313" key="12">
    <source>
        <dbReference type="Proteomes" id="UP000182517"/>
    </source>
</evidence>
<evidence type="ECO:0000256" key="5">
    <source>
        <dbReference type="ARBA" id="ARBA00022692"/>
    </source>
</evidence>
<comment type="subcellular location">
    <subcellularLocation>
        <location evidence="1">Cell membrane</location>
        <topology evidence="1">Multi-pass membrane protein</topology>
    </subcellularLocation>
</comment>
<protein>
    <submittedName>
        <fullName evidence="11">Cation transporter</fullName>
    </submittedName>
</protein>
<evidence type="ECO:0000256" key="1">
    <source>
        <dbReference type="ARBA" id="ARBA00004651"/>
    </source>
</evidence>
<dbReference type="AlphaFoldDB" id="A0A1L3GLZ9"/>
<dbReference type="PANTHER" id="PTHR43840:SF15">
    <property type="entry name" value="MITOCHONDRIAL METAL TRANSPORTER 1-RELATED"/>
    <property type="match status" value="1"/>
</dbReference>
<dbReference type="InterPro" id="IPR027470">
    <property type="entry name" value="Cation_efflux_CTD"/>
</dbReference>
<keyword evidence="3" id="KW-0813">Transport</keyword>
<evidence type="ECO:0000259" key="9">
    <source>
        <dbReference type="Pfam" id="PF01545"/>
    </source>
</evidence>
<dbReference type="InterPro" id="IPR050291">
    <property type="entry name" value="CDF_Transporter"/>
</dbReference>
<keyword evidence="4" id="KW-1003">Cell membrane</keyword>
<evidence type="ECO:0000256" key="4">
    <source>
        <dbReference type="ARBA" id="ARBA00022475"/>
    </source>
</evidence>
<feature type="domain" description="Cation efflux protein transmembrane" evidence="9">
    <location>
        <begin position="14"/>
        <end position="205"/>
    </location>
</feature>
<dbReference type="GO" id="GO:0006882">
    <property type="term" value="P:intracellular zinc ion homeostasis"/>
    <property type="evidence" value="ECO:0007669"/>
    <property type="project" value="TreeGrafter"/>
</dbReference>
<dbReference type="InterPro" id="IPR036837">
    <property type="entry name" value="Cation_efflux_CTD_sf"/>
</dbReference>
<dbReference type="InterPro" id="IPR058533">
    <property type="entry name" value="Cation_efflux_TM"/>
</dbReference>
<dbReference type="Gene3D" id="3.30.70.1350">
    <property type="entry name" value="Cation efflux protein, cytoplasmic domain"/>
    <property type="match status" value="1"/>
</dbReference>
<name>A0A1L3GLZ9_9BACT</name>
<accession>A0A1L3GLZ9</accession>
<feature type="transmembrane region" description="Helical" evidence="8">
    <location>
        <begin position="79"/>
        <end position="97"/>
    </location>
</feature>
<sequence length="309" mass="34301">MTNSTRKIRAARTSLATTIILTGLKLLAALATGSLAVLSSAIDSLLDIFMSSANYFAIRQAELPPDPKHPFGHGKFETLATIFQAMMIALSGLWILYESTQRLIHGSNLARLEEGMVVLLISSVVSWKIASYLKTTAKATESSALKADALHFSMDIYTNIALVGGLGLVMWLDTPWLDPVLSLLVGCYILFEAYRLVRYGMSDILDEQLPDSIRQEIAAIIDLHQAHLIDYHRLRTRRAGSQKIIDFHLTVCKHLTVKEAHEIADHLEERIRTRIGGSDVTIHIEPCIRSDCNERQPCPKDSPPLEKGS</sequence>
<evidence type="ECO:0000259" key="10">
    <source>
        <dbReference type="Pfam" id="PF16916"/>
    </source>
</evidence>
<dbReference type="Pfam" id="PF16916">
    <property type="entry name" value="ZT_dimer"/>
    <property type="match status" value="1"/>
</dbReference>
<feature type="transmembrane region" description="Helical" evidence="8">
    <location>
        <begin position="180"/>
        <end position="197"/>
    </location>
</feature>
<dbReference type="Gene3D" id="1.20.1510.10">
    <property type="entry name" value="Cation efflux protein transmembrane domain"/>
    <property type="match status" value="1"/>
</dbReference>
<evidence type="ECO:0000256" key="6">
    <source>
        <dbReference type="ARBA" id="ARBA00022989"/>
    </source>
</evidence>
<dbReference type="OrthoDB" id="9806522at2"/>
<dbReference type="Pfam" id="PF01545">
    <property type="entry name" value="Cation_efflux"/>
    <property type="match status" value="1"/>
</dbReference>
<evidence type="ECO:0000256" key="2">
    <source>
        <dbReference type="ARBA" id="ARBA00008114"/>
    </source>
</evidence>
<dbReference type="PANTHER" id="PTHR43840">
    <property type="entry name" value="MITOCHONDRIAL METAL TRANSPORTER 1-RELATED"/>
    <property type="match status" value="1"/>
</dbReference>
<keyword evidence="7 8" id="KW-0472">Membrane</keyword>
<dbReference type="GO" id="GO:0015341">
    <property type="term" value="F:zinc efflux antiporter activity"/>
    <property type="evidence" value="ECO:0007669"/>
    <property type="project" value="TreeGrafter"/>
</dbReference>
<keyword evidence="12" id="KW-1185">Reference proteome</keyword>
<dbReference type="STRING" id="1842532.A7E78_03360"/>
<dbReference type="SUPFAM" id="SSF161111">
    <property type="entry name" value="Cation efflux protein transmembrane domain-like"/>
    <property type="match status" value="1"/>
</dbReference>
<dbReference type="RefSeq" id="WP_072282913.1">
    <property type="nucleotide sequence ID" value="NZ_CP015519.1"/>
</dbReference>
<dbReference type="EMBL" id="CP015519">
    <property type="protein sequence ID" value="APG26952.1"/>
    <property type="molecule type" value="Genomic_DNA"/>
</dbReference>
<dbReference type="GO" id="GO:0005886">
    <property type="term" value="C:plasma membrane"/>
    <property type="evidence" value="ECO:0007669"/>
    <property type="project" value="UniProtKB-SubCell"/>
</dbReference>
<organism evidence="11 12">
    <name type="scientific">Syntrophotalea acetylenivorans</name>
    <dbReference type="NCBI Taxonomy" id="1842532"/>
    <lineage>
        <taxon>Bacteria</taxon>
        <taxon>Pseudomonadati</taxon>
        <taxon>Thermodesulfobacteriota</taxon>
        <taxon>Desulfuromonadia</taxon>
        <taxon>Desulfuromonadales</taxon>
        <taxon>Syntrophotaleaceae</taxon>
        <taxon>Syntrophotalea</taxon>
    </lineage>
</organism>
<keyword evidence="6 8" id="KW-1133">Transmembrane helix</keyword>
<dbReference type="InterPro" id="IPR027469">
    <property type="entry name" value="Cation_efflux_TMD_sf"/>
</dbReference>
<evidence type="ECO:0000313" key="11">
    <source>
        <dbReference type="EMBL" id="APG26952.1"/>
    </source>
</evidence>
<dbReference type="KEGG" id="pef:A7E78_03360"/>
<comment type="similarity">
    <text evidence="2">Belongs to the cation diffusion facilitator (CDF) transporter (TC 2.A.4) family.</text>
</comment>